<dbReference type="EMBL" id="LAZR01030366">
    <property type="protein sequence ID" value="KKL56817.1"/>
    <property type="molecule type" value="Genomic_DNA"/>
</dbReference>
<evidence type="ECO:0000313" key="1">
    <source>
        <dbReference type="EMBL" id="KKL56817.1"/>
    </source>
</evidence>
<evidence type="ECO:0000313" key="2">
    <source>
        <dbReference type="EMBL" id="KKL91871.1"/>
    </source>
</evidence>
<dbReference type="AlphaFoldDB" id="A0A0F9GMW8"/>
<protein>
    <submittedName>
        <fullName evidence="2">Uncharacterized protein</fullName>
    </submittedName>
</protein>
<organism evidence="2">
    <name type="scientific">marine sediment metagenome</name>
    <dbReference type="NCBI Taxonomy" id="412755"/>
    <lineage>
        <taxon>unclassified sequences</taxon>
        <taxon>metagenomes</taxon>
        <taxon>ecological metagenomes</taxon>
    </lineage>
</organism>
<accession>A0A0F9GMW8</accession>
<reference evidence="2" key="1">
    <citation type="journal article" date="2015" name="Nature">
        <title>Complex archaea that bridge the gap between prokaryotes and eukaryotes.</title>
        <authorList>
            <person name="Spang A."/>
            <person name="Saw J.H."/>
            <person name="Jorgensen S.L."/>
            <person name="Zaremba-Niedzwiedzka K."/>
            <person name="Martijn J."/>
            <person name="Lind A.E."/>
            <person name="van Eijk R."/>
            <person name="Schleper C."/>
            <person name="Guy L."/>
            <person name="Ettema T.J."/>
        </authorList>
    </citation>
    <scope>NUCLEOTIDE SEQUENCE</scope>
</reference>
<comment type="caution">
    <text evidence="2">The sequence shown here is derived from an EMBL/GenBank/DDBJ whole genome shotgun (WGS) entry which is preliminary data.</text>
</comment>
<dbReference type="EMBL" id="LAZR01019617">
    <property type="protein sequence ID" value="KKL91871.1"/>
    <property type="molecule type" value="Genomic_DNA"/>
</dbReference>
<name>A0A0F9GMW8_9ZZZZ</name>
<sequence length="71" mass="8263">MKYTPNDAHTQTEQIKLMVEQLRSSANVTLSTNKVDRVRYHLYLSLTALSLIIEVFDIRLTALENRERGEK</sequence>
<proteinExistence type="predicted"/>
<gene>
    <name evidence="2" type="ORF">LCGC14_1890390</name>
    <name evidence="1" type="ORF">LCGC14_2241640</name>
</gene>